<dbReference type="CTD" id="115861"/>
<accession>A0A218UB33</accession>
<evidence type="ECO:0000313" key="4">
    <source>
        <dbReference type="Proteomes" id="UP000197619"/>
    </source>
</evidence>
<dbReference type="EMBL" id="MUZQ01000486">
    <property type="protein sequence ID" value="OWK50905.1"/>
    <property type="molecule type" value="Genomic_DNA"/>
</dbReference>
<evidence type="ECO:0000259" key="2">
    <source>
        <dbReference type="Pfam" id="PF13905"/>
    </source>
</evidence>
<gene>
    <name evidence="3" type="primary">NXNL1</name>
    <name evidence="3" type="ORF">RLOC_00012351</name>
</gene>
<dbReference type="InterPro" id="IPR012336">
    <property type="entry name" value="Thioredoxin-like_fold"/>
</dbReference>
<dbReference type="Pfam" id="PF13905">
    <property type="entry name" value="Thioredoxin_8"/>
    <property type="match status" value="1"/>
</dbReference>
<sequence>MAWALFSGRALLARRSERRLDTERELRAALQNRLLLLLFAARRCPRCRGFEPRLRRFWSRLTDPAHVERPEQLGLVYVGRDGCEQEHREYLRDMPRAWMALPYGDELGRELELRFGVSELPAVVVLAPSGAVLVRDAVPEIRDLGPACFHNWRQAAELLDRNFQERQEPAGSAPRSLTGLLRRRKYRPERRRGHQEEEEEEEEEGQRG</sequence>
<dbReference type="InterPro" id="IPR029520">
    <property type="entry name" value="RdCVF"/>
</dbReference>
<dbReference type="RefSeq" id="XP_021401795.1">
    <property type="nucleotide sequence ID" value="XM_021546120.1"/>
</dbReference>
<feature type="compositionally biased region" description="Basic residues" evidence="1">
    <location>
        <begin position="181"/>
        <end position="193"/>
    </location>
</feature>
<name>A0A218UB33_9PASE</name>
<comment type="caution">
    <text evidence="3">The sequence shown here is derived from an EMBL/GenBank/DDBJ whole genome shotgun (WGS) entry which is preliminary data.</text>
</comment>
<dbReference type="Proteomes" id="UP000197619">
    <property type="component" value="Unassembled WGS sequence"/>
</dbReference>
<dbReference type="KEGG" id="lsr:110479081"/>
<dbReference type="GO" id="GO:0005739">
    <property type="term" value="C:mitochondrion"/>
    <property type="evidence" value="ECO:0007669"/>
    <property type="project" value="TreeGrafter"/>
</dbReference>
<proteinExistence type="predicted"/>
<evidence type="ECO:0000256" key="1">
    <source>
        <dbReference type="SAM" id="MobiDB-lite"/>
    </source>
</evidence>
<keyword evidence="4" id="KW-1185">Reference proteome</keyword>
<protein>
    <submittedName>
        <fullName evidence="3">Nucleoredoxin-like protein 1</fullName>
    </submittedName>
</protein>
<dbReference type="SUPFAM" id="SSF52833">
    <property type="entry name" value="Thioredoxin-like"/>
    <property type="match status" value="1"/>
</dbReference>
<dbReference type="AlphaFoldDB" id="A0A218UB33"/>
<dbReference type="Gene3D" id="3.40.30.10">
    <property type="entry name" value="Glutaredoxin"/>
    <property type="match status" value="1"/>
</dbReference>
<feature type="region of interest" description="Disordered" evidence="1">
    <location>
        <begin position="163"/>
        <end position="208"/>
    </location>
</feature>
<dbReference type="GO" id="GO:0045494">
    <property type="term" value="P:photoreceptor cell maintenance"/>
    <property type="evidence" value="ECO:0007669"/>
    <property type="project" value="InterPro"/>
</dbReference>
<reference evidence="3 4" key="1">
    <citation type="submission" date="2017-05" db="EMBL/GenBank/DDBJ databases">
        <title>Genome of assembly of the Bengalese finch, Lonchura striata domestica.</title>
        <authorList>
            <person name="Colquitt B.M."/>
            <person name="Brainard M.S."/>
        </authorList>
    </citation>
    <scope>NUCLEOTIDE SEQUENCE [LARGE SCALE GENOMIC DNA]</scope>
    <source>
        <strain evidence="3">White83orange57</strain>
    </source>
</reference>
<organism evidence="3 4">
    <name type="scientific">Lonchura striata</name>
    <name type="common">white-rumped munia</name>
    <dbReference type="NCBI Taxonomy" id="40157"/>
    <lineage>
        <taxon>Eukaryota</taxon>
        <taxon>Metazoa</taxon>
        <taxon>Chordata</taxon>
        <taxon>Craniata</taxon>
        <taxon>Vertebrata</taxon>
        <taxon>Euteleostomi</taxon>
        <taxon>Archelosauria</taxon>
        <taxon>Archosauria</taxon>
        <taxon>Dinosauria</taxon>
        <taxon>Saurischia</taxon>
        <taxon>Theropoda</taxon>
        <taxon>Coelurosauria</taxon>
        <taxon>Aves</taxon>
        <taxon>Neognathae</taxon>
        <taxon>Neoaves</taxon>
        <taxon>Telluraves</taxon>
        <taxon>Australaves</taxon>
        <taxon>Passeriformes</taxon>
        <taxon>Passeroidea</taxon>
        <taxon>Estrildidae</taxon>
        <taxon>Estrildinae</taxon>
        <taxon>Lonchura</taxon>
    </lineage>
</organism>
<evidence type="ECO:0000313" key="3">
    <source>
        <dbReference type="EMBL" id="OWK50905.1"/>
    </source>
</evidence>
<feature type="compositionally biased region" description="Acidic residues" evidence="1">
    <location>
        <begin position="196"/>
        <end position="208"/>
    </location>
</feature>
<dbReference type="InterPro" id="IPR036249">
    <property type="entry name" value="Thioredoxin-like_sf"/>
</dbReference>
<dbReference type="PANTHER" id="PTHR47109">
    <property type="entry name" value="NUCLEOREDOXIN-LIKE PROTEIN 1"/>
    <property type="match status" value="1"/>
</dbReference>
<dbReference type="STRING" id="299123.ENSLSDP00000017393"/>
<feature type="domain" description="Thioredoxin-like fold" evidence="2">
    <location>
        <begin position="32"/>
        <end position="132"/>
    </location>
</feature>
<dbReference type="GeneID" id="110479081"/>
<dbReference type="PANTHER" id="PTHR47109:SF1">
    <property type="entry name" value="NUCLEOREDOXIN-LIKE PROTEIN 1"/>
    <property type="match status" value="1"/>
</dbReference>